<proteinExistence type="predicted"/>
<dbReference type="EMBL" id="JBEPMU010000011">
    <property type="protein sequence ID" value="MET3654845.1"/>
    <property type="molecule type" value="Genomic_DNA"/>
</dbReference>
<reference evidence="1 2" key="1">
    <citation type="submission" date="2024-06" db="EMBL/GenBank/DDBJ databases">
        <title>Sorghum-associated microbial communities from plants grown in Nebraska, USA.</title>
        <authorList>
            <person name="Schachtman D."/>
        </authorList>
    </citation>
    <scope>NUCLEOTIDE SEQUENCE [LARGE SCALE GENOMIC DNA]</scope>
    <source>
        <strain evidence="1 2">1073</strain>
    </source>
</reference>
<protein>
    <submittedName>
        <fullName evidence="1">Uncharacterized protein</fullName>
    </submittedName>
</protein>
<dbReference type="Proteomes" id="UP001549184">
    <property type="component" value="Unassembled WGS sequence"/>
</dbReference>
<evidence type="ECO:0000313" key="1">
    <source>
        <dbReference type="EMBL" id="MET3654845.1"/>
    </source>
</evidence>
<comment type="caution">
    <text evidence="1">The sequence shown here is derived from an EMBL/GenBank/DDBJ whole genome shotgun (WGS) entry which is preliminary data.</text>
</comment>
<organism evidence="1 2">
    <name type="scientific">Dyella japonica</name>
    <dbReference type="NCBI Taxonomy" id="231455"/>
    <lineage>
        <taxon>Bacteria</taxon>
        <taxon>Pseudomonadati</taxon>
        <taxon>Pseudomonadota</taxon>
        <taxon>Gammaproteobacteria</taxon>
        <taxon>Lysobacterales</taxon>
        <taxon>Rhodanobacteraceae</taxon>
        <taxon>Dyella</taxon>
    </lineage>
</organism>
<evidence type="ECO:0000313" key="2">
    <source>
        <dbReference type="Proteomes" id="UP001549184"/>
    </source>
</evidence>
<name>A0ABV2K184_9GAMM</name>
<keyword evidence="2" id="KW-1185">Reference proteome</keyword>
<sequence length="31" mass="3263">MIDAARAKGVPVYAAHNGILGALREEPINTN</sequence>
<gene>
    <name evidence="1" type="ORF">ABIC75_004593</name>
</gene>
<accession>A0ABV2K184</accession>